<sequence length="468" mass="54487">MAYTKIHPIKATVNKAIDYICNPEKTDESIYISSFACAAETAAYDFKYTLDHANDFNSIKKDEKENKAFHLIQAFSPGEVSFEEAHAIGKELADKLLGGKYSYVLTTHIDKGHVHNHIIFCAVDNLQFNHYHDCKKSYWCIRNLSDDLCREHNLSVIDTNNCRGMKYKEWSENRNQNSWKAKLRKDINQSIKASSNYEEFLALMKAKGYEMKNTALDNSSGKYIAFRPFGQDNFIRGRAKSLGSNYTKQRIKERIDNKKLRSTDLPQSSKKIQRLIDIDSSPKFTENIGLKKWAAKENLQIAAKTYNYLYSKNVHSFSDLDDRITFLKEQAKSINSHIVSLEQQLRQLAEIIKYAEQYLETKTYNDRYLKAKDQERFFQKYESQLILFGGAERMLQQKGINLKQMNLQNLKEQYQTLDAKRSQLSKDYKTVCKEKKDLDLCKENIIKYLNISPQDLEKMPVPTIFSEL</sequence>
<evidence type="ECO:0000313" key="3">
    <source>
        <dbReference type="EMBL" id="MEQ2433135.1"/>
    </source>
</evidence>
<feature type="domain" description="MobA/VirD2-like nuclease" evidence="2">
    <location>
        <begin position="19"/>
        <end position="154"/>
    </location>
</feature>
<evidence type="ECO:0000313" key="4">
    <source>
        <dbReference type="Proteomes" id="UP001457898"/>
    </source>
</evidence>
<gene>
    <name evidence="3" type="ORF">WMO65_19265</name>
</gene>
<organism evidence="3 4">
    <name type="scientific">Blautia caccae</name>
    <dbReference type="NCBI Taxonomy" id="3133175"/>
    <lineage>
        <taxon>Bacteria</taxon>
        <taxon>Bacillati</taxon>
        <taxon>Bacillota</taxon>
        <taxon>Clostridia</taxon>
        <taxon>Lachnospirales</taxon>
        <taxon>Lachnospiraceae</taxon>
        <taxon>Blautia</taxon>
    </lineage>
</organism>
<accession>A0ABV1DRX5</accession>
<name>A0ABV1DRX5_9FIRM</name>
<feature type="coiled-coil region" evidence="1">
    <location>
        <begin position="400"/>
        <end position="427"/>
    </location>
</feature>
<dbReference type="RefSeq" id="WP_349064621.1">
    <property type="nucleotide sequence ID" value="NZ_JBBMFP010000020.1"/>
</dbReference>
<evidence type="ECO:0000259" key="2">
    <source>
        <dbReference type="Pfam" id="PF03432"/>
    </source>
</evidence>
<reference evidence="3 4" key="1">
    <citation type="submission" date="2024-03" db="EMBL/GenBank/DDBJ databases">
        <title>Human intestinal bacterial collection.</title>
        <authorList>
            <person name="Pauvert C."/>
            <person name="Hitch T.C.A."/>
            <person name="Clavel T."/>
        </authorList>
    </citation>
    <scope>NUCLEOTIDE SEQUENCE [LARGE SCALE GENOMIC DNA]</scope>
    <source>
        <strain evidence="3 4">CLA-SR-H028</strain>
    </source>
</reference>
<protein>
    <submittedName>
        <fullName evidence="3">Relaxase/mobilization nuclease domain-containing protein</fullName>
    </submittedName>
</protein>
<comment type="caution">
    <text evidence="3">The sequence shown here is derived from an EMBL/GenBank/DDBJ whole genome shotgun (WGS) entry which is preliminary data.</text>
</comment>
<evidence type="ECO:0000256" key="1">
    <source>
        <dbReference type="SAM" id="Coils"/>
    </source>
</evidence>
<dbReference type="Proteomes" id="UP001457898">
    <property type="component" value="Unassembled WGS sequence"/>
</dbReference>
<dbReference type="Pfam" id="PF03432">
    <property type="entry name" value="Relaxase"/>
    <property type="match status" value="1"/>
</dbReference>
<proteinExistence type="predicted"/>
<dbReference type="InterPro" id="IPR005094">
    <property type="entry name" value="Endonuclease_MobA/VirD2"/>
</dbReference>
<dbReference type="EMBL" id="JBBMFP010000020">
    <property type="protein sequence ID" value="MEQ2433135.1"/>
    <property type="molecule type" value="Genomic_DNA"/>
</dbReference>
<keyword evidence="1" id="KW-0175">Coiled coil</keyword>
<keyword evidence="4" id="KW-1185">Reference proteome</keyword>